<sequence>QYLPVSLSSSPTFPAHPLQARSSSPRPAIQLPPATADSAVAPSLSPCLTVPPIGAPAIPQPHLRF</sequence>
<comment type="caution">
    <text evidence="2">The sequence shown here is derived from an EMBL/GenBank/DDBJ whole genome shotgun (WGS) entry which is preliminary data.</text>
</comment>
<evidence type="ECO:0000313" key="2">
    <source>
        <dbReference type="EMBL" id="KAJ8272138.1"/>
    </source>
</evidence>
<gene>
    <name evidence="2" type="ORF">COCON_G00109970</name>
</gene>
<dbReference type="Proteomes" id="UP001152803">
    <property type="component" value="Unassembled WGS sequence"/>
</dbReference>
<feature type="region of interest" description="Disordered" evidence="1">
    <location>
        <begin position="1"/>
        <end position="28"/>
    </location>
</feature>
<evidence type="ECO:0000313" key="3">
    <source>
        <dbReference type="Proteomes" id="UP001152803"/>
    </source>
</evidence>
<dbReference type="AlphaFoldDB" id="A0A9Q1DK83"/>
<name>A0A9Q1DK83_CONCO</name>
<protein>
    <submittedName>
        <fullName evidence="2">Uncharacterized protein</fullName>
    </submittedName>
</protein>
<reference evidence="2" key="1">
    <citation type="journal article" date="2023" name="Science">
        <title>Genome structures resolve the early diversification of teleost fishes.</title>
        <authorList>
            <person name="Parey E."/>
            <person name="Louis A."/>
            <person name="Montfort J."/>
            <person name="Bouchez O."/>
            <person name="Roques C."/>
            <person name="Iampietro C."/>
            <person name="Lluch J."/>
            <person name="Castinel A."/>
            <person name="Donnadieu C."/>
            <person name="Desvignes T."/>
            <person name="Floi Bucao C."/>
            <person name="Jouanno E."/>
            <person name="Wen M."/>
            <person name="Mejri S."/>
            <person name="Dirks R."/>
            <person name="Jansen H."/>
            <person name="Henkel C."/>
            <person name="Chen W.J."/>
            <person name="Zahm M."/>
            <person name="Cabau C."/>
            <person name="Klopp C."/>
            <person name="Thompson A.W."/>
            <person name="Robinson-Rechavi M."/>
            <person name="Braasch I."/>
            <person name="Lecointre G."/>
            <person name="Bobe J."/>
            <person name="Postlethwait J.H."/>
            <person name="Berthelot C."/>
            <person name="Roest Crollius H."/>
            <person name="Guiguen Y."/>
        </authorList>
    </citation>
    <scope>NUCLEOTIDE SEQUENCE</scope>
    <source>
        <strain evidence="2">Concon-B</strain>
    </source>
</reference>
<feature type="non-terminal residue" evidence="2">
    <location>
        <position position="1"/>
    </location>
</feature>
<proteinExistence type="predicted"/>
<feature type="non-terminal residue" evidence="2">
    <location>
        <position position="65"/>
    </location>
</feature>
<feature type="compositionally biased region" description="Polar residues" evidence="1">
    <location>
        <begin position="1"/>
        <end position="12"/>
    </location>
</feature>
<accession>A0A9Q1DK83</accession>
<keyword evidence="3" id="KW-1185">Reference proteome</keyword>
<dbReference type="EMBL" id="JAFJMO010000007">
    <property type="protein sequence ID" value="KAJ8272138.1"/>
    <property type="molecule type" value="Genomic_DNA"/>
</dbReference>
<evidence type="ECO:0000256" key="1">
    <source>
        <dbReference type="SAM" id="MobiDB-lite"/>
    </source>
</evidence>
<organism evidence="2 3">
    <name type="scientific">Conger conger</name>
    <name type="common">Conger eel</name>
    <name type="synonym">Muraena conger</name>
    <dbReference type="NCBI Taxonomy" id="82655"/>
    <lineage>
        <taxon>Eukaryota</taxon>
        <taxon>Metazoa</taxon>
        <taxon>Chordata</taxon>
        <taxon>Craniata</taxon>
        <taxon>Vertebrata</taxon>
        <taxon>Euteleostomi</taxon>
        <taxon>Actinopterygii</taxon>
        <taxon>Neopterygii</taxon>
        <taxon>Teleostei</taxon>
        <taxon>Anguilliformes</taxon>
        <taxon>Congridae</taxon>
        <taxon>Conger</taxon>
    </lineage>
</organism>